<dbReference type="EMBL" id="CP021659">
    <property type="protein sequence ID" value="AWK13953.1"/>
    <property type="molecule type" value="Genomic_DNA"/>
</dbReference>
<gene>
    <name evidence="1" type="ORF">CCS41_04835</name>
</gene>
<name>A0A2U8I492_9GAMM</name>
<reference evidence="1 2" key="1">
    <citation type="submission" date="2017-05" db="EMBL/GenBank/DDBJ databases">
        <title>Genome sequence of Candidatus Fukatsuia symbiotica and Candidatus Hamiltonella defensa from Acyrthosiphon pisum strain 5D.</title>
        <authorList>
            <person name="Patel V.A."/>
            <person name="Chevignon G."/>
            <person name="Russell J.A."/>
            <person name="Oliver K.M."/>
        </authorList>
    </citation>
    <scope>NUCLEOTIDE SEQUENCE [LARGE SCALE GENOMIC DNA]</scope>
    <source>
        <strain evidence="1 2">5D</strain>
    </source>
</reference>
<dbReference type="AlphaFoldDB" id="A0A2U8I492"/>
<dbReference type="Proteomes" id="UP000261875">
    <property type="component" value="Chromosome"/>
</dbReference>
<protein>
    <submittedName>
        <fullName evidence="1">Uncharacterized protein</fullName>
    </submittedName>
</protein>
<proteinExistence type="predicted"/>
<evidence type="ECO:0000313" key="1">
    <source>
        <dbReference type="EMBL" id="AWK13953.1"/>
    </source>
</evidence>
<keyword evidence="2" id="KW-1185">Reference proteome</keyword>
<sequence length="86" mass="9849">MLNRRQRSSAYSNDANRKIGNEHMKKIKILLKLLSILLLPTSIWASHEKTISNVCQELWKVGGIQFFPSKICSYEKPPVDADNTFS</sequence>
<accession>A0A2U8I492</accession>
<dbReference type="STRING" id="1878942.GCA_900128755_01177"/>
<evidence type="ECO:0000313" key="2">
    <source>
        <dbReference type="Proteomes" id="UP000261875"/>
    </source>
</evidence>
<dbReference type="KEGG" id="fsm:CCS41_04835"/>
<organism evidence="1 2">
    <name type="scientific">Candidatus Fukatsuia symbiotica</name>
    <dbReference type="NCBI Taxonomy" id="1878942"/>
    <lineage>
        <taxon>Bacteria</taxon>
        <taxon>Pseudomonadati</taxon>
        <taxon>Pseudomonadota</taxon>
        <taxon>Gammaproteobacteria</taxon>
        <taxon>Enterobacterales</taxon>
        <taxon>Yersiniaceae</taxon>
        <taxon>Candidatus Fukatsuia</taxon>
    </lineage>
</organism>